<organism evidence="2">
    <name type="scientific">uncultured Dysgonomonas sp</name>
    <dbReference type="NCBI Taxonomy" id="206096"/>
    <lineage>
        <taxon>Bacteria</taxon>
        <taxon>Pseudomonadati</taxon>
        <taxon>Bacteroidota</taxon>
        <taxon>Bacteroidia</taxon>
        <taxon>Bacteroidales</taxon>
        <taxon>Dysgonomonadaceae</taxon>
        <taxon>Dysgonomonas</taxon>
        <taxon>environmental samples</taxon>
    </lineage>
</organism>
<protein>
    <recommendedName>
        <fullName evidence="3">Glycerophosphoryl diester phosphodiesterase membrane domain-containing protein</fullName>
    </recommendedName>
</protein>
<evidence type="ECO:0000313" key="2">
    <source>
        <dbReference type="EMBL" id="SBV93344.1"/>
    </source>
</evidence>
<feature type="transmembrane region" description="Helical" evidence="1">
    <location>
        <begin position="233"/>
        <end position="257"/>
    </location>
</feature>
<feature type="transmembrane region" description="Helical" evidence="1">
    <location>
        <begin position="151"/>
        <end position="169"/>
    </location>
</feature>
<name>A0A212J1W2_9BACT</name>
<proteinExistence type="predicted"/>
<keyword evidence="1" id="KW-1133">Transmembrane helix</keyword>
<feature type="transmembrane region" description="Helical" evidence="1">
    <location>
        <begin position="190"/>
        <end position="213"/>
    </location>
</feature>
<gene>
    <name evidence="2" type="ORF">KL86DYS1_10843</name>
</gene>
<evidence type="ECO:0008006" key="3">
    <source>
        <dbReference type="Google" id="ProtNLM"/>
    </source>
</evidence>
<sequence length="292" mass="32835">METHEKIRLNGNRDFSGNFDMAIKFIKQNFGPVARGVSYLIPLLLIAAFFMPNLFKLYYQIGSGHNNPDTIFDDFSYLSIIGGIAAYLLLILTMFLMALFTISYMALYVKSKDGVVDNSEVWKKVPKIALPALGGGILFGLAVMIGGVLCYIPGIIAAVYLGFYLYAYINEDLGIIDSFQYSIKLVQNNFWVTLGYGFVFSFIIGMVSMVFIVPFYVGLIASMLQVEFFAGEIFFILSTMILFVGYIFTYTAMYMAMGVMYYSHRNKIEGNDLEFEIDSIGNQNDTPPSIPY</sequence>
<keyword evidence="1" id="KW-0472">Membrane</keyword>
<accession>A0A212J1W2</accession>
<feature type="transmembrane region" description="Helical" evidence="1">
    <location>
        <begin position="37"/>
        <end position="55"/>
    </location>
</feature>
<dbReference type="AlphaFoldDB" id="A0A212J1W2"/>
<keyword evidence="1" id="KW-0812">Transmembrane</keyword>
<reference evidence="2" key="1">
    <citation type="submission" date="2016-04" db="EMBL/GenBank/DDBJ databases">
        <authorList>
            <person name="Evans L.H."/>
            <person name="Alamgir A."/>
            <person name="Owens N."/>
            <person name="Weber N.D."/>
            <person name="Virtaneva K."/>
            <person name="Barbian K."/>
            <person name="Babar A."/>
            <person name="Rosenke K."/>
        </authorList>
    </citation>
    <scope>NUCLEOTIDE SEQUENCE</scope>
    <source>
        <strain evidence="2">86-1</strain>
    </source>
</reference>
<feature type="transmembrane region" description="Helical" evidence="1">
    <location>
        <begin position="75"/>
        <end position="107"/>
    </location>
</feature>
<feature type="transmembrane region" description="Helical" evidence="1">
    <location>
        <begin position="128"/>
        <end position="145"/>
    </location>
</feature>
<evidence type="ECO:0000256" key="1">
    <source>
        <dbReference type="SAM" id="Phobius"/>
    </source>
</evidence>
<dbReference type="RefSeq" id="WP_296938730.1">
    <property type="nucleotide sequence ID" value="NZ_LT599032.1"/>
</dbReference>
<dbReference type="EMBL" id="FLUM01000001">
    <property type="protein sequence ID" value="SBV93344.1"/>
    <property type="molecule type" value="Genomic_DNA"/>
</dbReference>